<accession>A0AAU2VJK2</accession>
<protein>
    <submittedName>
        <fullName evidence="3">DUF4232 domain-containing protein</fullName>
    </submittedName>
</protein>
<keyword evidence="1" id="KW-0732">Signal</keyword>
<organism evidence="3">
    <name type="scientific">Streptomyces sp. NBC_00008</name>
    <dbReference type="NCBI Taxonomy" id="2903610"/>
    <lineage>
        <taxon>Bacteria</taxon>
        <taxon>Bacillati</taxon>
        <taxon>Actinomycetota</taxon>
        <taxon>Actinomycetes</taxon>
        <taxon>Kitasatosporales</taxon>
        <taxon>Streptomycetaceae</taxon>
        <taxon>Streptomyces</taxon>
    </lineage>
</organism>
<evidence type="ECO:0000259" key="2">
    <source>
        <dbReference type="Pfam" id="PF14016"/>
    </source>
</evidence>
<feature type="signal peptide" evidence="1">
    <location>
        <begin position="1"/>
        <end position="26"/>
    </location>
</feature>
<name>A0AAU2VJK2_9ACTN</name>
<dbReference type="Pfam" id="PF14016">
    <property type="entry name" value="DUF4232"/>
    <property type="match status" value="1"/>
</dbReference>
<evidence type="ECO:0000256" key="1">
    <source>
        <dbReference type="SAM" id="SignalP"/>
    </source>
</evidence>
<feature type="chain" id="PRO_5043502824" evidence="1">
    <location>
        <begin position="27"/>
        <end position="178"/>
    </location>
</feature>
<dbReference type="AlphaFoldDB" id="A0AAU2VJK2"/>
<dbReference type="InterPro" id="IPR025326">
    <property type="entry name" value="DUF4232"/>
</dbReference>
<proteinExistence type="predicted"/>
<feature type="domain" description="DUF4232" evidence="2">
    <location>
        <begin position="42"/>
        <end position="143"/>
    </location>
</feature>
<dbReference type="EMBL" id="CP108313">
    <property type="protein sequence ID" value="WTW67502.1"/>
    <property type="molecule type" value="Genomic_DNA"/>
</dbReference>
<gene>
    <name evidence="3" type="ORF">OG398_03980</name>
</gene>
<reference evidence="3" key="1">
    <citation type="submission" date="2022-10" db="EMBL/GenBank/DDBJ databases">
        <title>The complete genomes of actinobacterial strains from the NBC collection.</title>
        <authorList>
            <person name="Joergensen T.S."/>
            <person name="Alvarez Arevalo M."/>
            <person name="Sterndorff E.B."/>
            <person name="Faurdal D."/>
            <person name="Vuksanovic O."/>
            <person name="Mourched A.-S."/>
            <person name="Charusanti P."/>
            <person name="Shaw S."/>
            <person name="Blin K."/>
            <person name="Weber T."/>
        </authorList>
    </citation>
    <scope>NUCLEOTIDE SEQUENCE</scope>
    <source>
        <strain evidence="3">NBC_00008</strain>
    </source>
</reference>
<sequence>MRPSSALTAALTATAALALTATGAAAAPSGTSAGTPARPGVCQEQSLSVSASSGGQRNVARIAVTNRGGSTCVVDRLPTVTFRGLDGSAEAVPPATSGPYALSPGERGYAAVRTAAPGATEGHVVRSISVAADPSHHGVAFGAATVGMGRGIQVWEPVTTLWHASRAAADRALADATR</sequence>
<evidence type="ECO:0000313" key="3">
    <source>
        <dbReference type="EMBL" id="WTW67502.1"/>
    </source>
</evidence>